<dbReference type="GeneID" id="108564920"/>
<organism evidence="10 11">
    <name type="scientific">Nicrophorus vespilloides</name>
    <name type="common">Boreal carrion beetle</name>
    <dbReference type="NCBI Taxonomy" id="110193"/>
    <lineage>
        <taxon>Eukaryota</taxon>
        <taxon>Metazoa</taxon>
        <taxon>Ecdysozoa</taxon>
        <taxon>Arthropoda</taxon>
        <taxon>Hexapoda</taxon>
        <taxon>Insecta</taxon>
        <taxon>Pterygota</taxon>
        <taxon>Neoptera</taxon>
        <taxon>Endopterygota</taxon>
        <taxon>Coleoptera</taxon>
        <taxon>Polyphaga</taxon>
        <taxon>Staphyliniformia</taxon>
        <taxon>Silphidae</taxon>
        <taxon>Nicrophorinae</taxon>
        <taxon>Nicrophorus</taxon>
    </lineage>
</organism>
<evidence type="ECO:0000313" key="11">
    <source>
        <dbReference type="RefSeq" id="XP_017779607.1"/>
    </source>
</evidence>
<dbReference type="InterPro" id="IPR036873">
    <property type="entry name" value="Rhodanese-like_dom_sf"/>
</dbReference>
<name>A0ABM1MYF7_NICVS</name>
<evidence type="ECO:0000256" key="7">
    <source>
        <dbReference type="ARBA" id="ARBA00051722"/>
    </source>
</evidence>
<dbReference type="EC" id="3.1.3.48" evidence="2"/>
<feature type="domain" description="Rhodanese" evidence="9">
    <location>
        <begin position="295"/>
        <end position="409"/>
    </location>
</feature>
<gene>
    <name evidence="11" type="primary">LOC108564920</name>
</gene>
<evidence type="ECO:0000256" key="6">
    <source>
        <dbReference type="ARBA" id="ARBA00023306"/>
    </source>
</evidence>
<dbReference type="CDD" id="cd01530">
    <property type="entry name" value="Cdc25"/>
    <property type="match status" value="1"/>
</dbReference>
<evidence type="ECO:0000256" key="8">
    <source>
        <dbReference type="SAM" id="MobiDB-lite"/>
    </source>
</evidence>
<accession>A0ABM1MYF7</accession>
<evidence type="ECO:0000259" key="9">
    <source>
        <dbReference type="PROSITE" id="PS50206"/>
    </source>
</evidence>
<dbReference type="PRINTS" id="PR00716">
    <property type="entry name" value="MPIPHPHTASE"/>
</dbReference>
<dbReference type="PROSITE" id="PS50206">
    <property type="entry name" value="RHODANESE_3"/>
    <property type="match status" value="1"/>
</dbReference>
<keyword evidence="5" id="KW-0904">Protein phosphatase</keyword>
<keyword evidence="4" id="KW-0378">Hydrolase</keyword>
<keyword evidence="10" id="KW-1185">Reference proteome</keyword>
<evidence type="ECO:0000256" key="2">
    <source>
        <dbReference type="ARBA" id="ARBA00013064"/>
    </source>
</evidence>
<dbReference type="InterPro" id="IPR001763">
    <property type="entry name" value="Rhodanese-like_dom"/>
</dbReference>
<dbReference type="SUPFAM" id="SSF52821">
    <property type="entry name" value="Rhodanese/Cell cycle control phosphatase"/>
    <property type="match status" value="1"/>
</dbReference>
<dbReference type="PANTHER" id="PTHR10828">
    <property type="entry name" value="M-PHASE INDUCER PHOSPHATASE DUAL SPECIFICITY PHOSPHATASE CDC25"/>
    <property type="match status" value="1"/>
</dbReference>
<keyword evidence="6" id="KW-0131">Cell cycle</keyword>
<dbReference type="InterPro" id="IPR000751">
    <property type="entry name" value="MPI_Phosphatase"/>
</dbReference>
<comment type="catalytic activity">
    <reaction evidence="7">
        <text>O-phospho-L-tyrosyl-[protein] + H2O = L-tyrosyl-[protein] + phosphate</text>
        <dbReference type="Rhea" id="RHEA:10684"/>
        <dbReference type="Rhea" id="RHEA-COMP:10136"/>
        <dbReference type="Rhea" id="RHEA-COMP:20101"/>
        <dbReference type="ChEBI" id="CHEBI:15377"/>
        <dbReference type="ChEBI" id="CHEBI:43474"/>
        <dbReference type="ChEBI" id="CHEBI:46858"/>
        <dbReference type="ChEBI" id="CHEBI:61978"/>
        <dbReference type="EC" id="3.1.3.48"/>
    </reaction>
</comment>
<dbReference type="PANTHER" id="PTHR10828:SF17">
    <property type="entry name" value="PROTEIN-TYROSINE-PHOSPHATASE"/>
    <property type="match status" value="1"/>
</dbReference>
<evidence type="ECO:0000256" key="5">
    <source>
        <dbReference type="ARBA" id="ARBA00022912"/>
    </source>
</evidence>
<dbReference type="Pfam" id="PF00581">
    <property type="entry name" value="Rhodanese"/>
    <property type="match status" value="1"/>
</dbReference>
<dbReference type="SMART" id="SM00450">
    <property type="entry name" value="RHOD"/>
    <property type="match status" value="1"/>
</dbReference>
<feature type="region of interest" description="Disordered" evidence="8">
    <location>
        <begin position="81"/>
        <end position="105"/>
    </location>
</feature>
<evidence type="ECO:0000256" key="1">
    <source>
        <dbReference type="ARBA" id="ARBA00011065"/>
    </source>
</evidence>
<comment type="similarity">
    <text evidence="1">Belongs to the MPI phosphatase family.</text>
</comment>
<proteinExistence type="inferred from homology"/>
<feature type="compositionally biased region" description="Polar residues" evidence="8">
    <location>
        <begin position="89"/>
        <end position="104"/>
    </location>
</feature>
<evidence type="ECO:0000313" key="10">
    <source>
        <dbReference type="Proteomes" id="UP000695000"/>
    </source>
</evidence>
<evidence type="ECO:0000256" key="3">
    <source>
        <dbReference type="ARBA" id="ARBA00022618"/>
    </source>
</evidence>
<sequence>MFWDSMSNSCGTCESTRMSKNGQCCSVYPMEESFTEKENQSFTSPRRKFDSDLSMYESNSPARMSCDGSPTHCSYTLRRPLEDHDHNSQDSGYSACESSRTSPKSKGLSFVSLISNDEEFLDISELEQENESNNLPGDFNKLITGTIKETKKSPEMVLARPTMRRALSMIASSNTPNSSRVRSCLFKMNEEVEIRNFKRPEPPTDLQSPVNTKRSRLFHEDQVIQRIPAKPLFQRSISSTEDSIKSALQRSTTDADLIGDFSKAFCLPLIPGRHQDLKSITPSTLAGIIRGDYSMVASFKIIDCRYPYEFEGGHIAGAQNLYTKQQVQEELLNLKTKNGQPETQEAQKRHIIVFHCEFSSERGPNLSRYLRNIDRSHNKDCYPSLHFPEVYLLDGGYKKFYESYGHLCAPNAYLPMSHPDYAKELRIFRAKSKTLNSDAKQKTTFRSSSFKRL</sequence>
<reference evidence="11" key="1">
    <citation type="submission" date="2025-08" db="UniProtKB">
        <authorList>
            <consortium name="RefSeq"/>
        </authorList>
    </citation>
    <scope>IDENTIFICATION</scope>
    <source>
        <tissue evidence="11">Whole Larva</tissue>
    </source>
</reference>
<protein>
    <recommendedName>
        <fullName evidence="2">protein-tyrosine-phosphatase</fullName>
        <ecNumber evidence="2">3.1.3.48</ecNumber>
    </recommendedName>
</protein>
<dbReference type="Proteomes" id="UP000695000">
    <property type="component" value="Unplaced"/>
</dbReference>
<keyword evidence="3" id="KW-0132">Cell division</keyword>
<evidence type="ECO:0000256" key="4">
    <source>
        <dbReference type="ARBA" id="ARBA00022801"/>
    </source>
</evidence>
<dbReference type="Gene3D" id="3.40.250.10">
    <property type="entry name" value="Rhodanese-like domain"/>
    <property type="match status" value="1"/>
</dbReference>
<dbReference type="RefSeq" id="XP_017779607.1">
    <property type="nucleotide sequence ID" value="XM_017924118.1"/>
</dbReference>